<organism evidence="2 3">
    <name type="scientific">Escherichia coli</name>
    <dbReference type="NCBI Taxonomy" id="562"/>
    <lineage>
        <taxon>Bacteria</taxon>
        <taxon>Pseudomonadati</taxon>
        <taxon>Pseudomonadota</taxon>
        <taxon>Gammaproteobacteria</taxon>
        <taxon>Enterobacterales</taxon>
        <taxon>Enterobacteriaceae</taxon>
        <taxon>Escherichia</taxon>
    </lineage>
</organism>
<evidence type="ECO:0000313" key="3">
    <source>
        <dbReference type="Proteomes" id="UP000309937"/>
    </source>
</evidence>
<dbReference type="RefSeq" id="WP_001251214.1">
    <property type="nucleotide sequence ID" value="NZ_CP169309.1"/>
</dbReference>
<dbReference type="AlphaFoldDB" id="A0A0L7ANZ0"/>
<dbReference type="NCBIfam" id="TIGR03359">
    <property type="entry name" value="VI_chp_6"/>
    <property type="match status" value="1"/>
</dbReference>
<proteinExistence type="predicted"/>
<evidence type="ECO:0000256" key="1">
    <source>
        <dbReference type="SAM" id="MobiDB-lite"/>
    </source>
</evidence>
<dbReference type="PIRSF" id="PIRSF028304">
    <property type="entry name" value="UCP028304"/>
    <property type="match status" value="1"/>
</dbReference>
<protein>
    <submittedName>
        <fullName evidence="2">Type VI secretion system baseplate subunit TssF</fullName>
    </submittedName>
</protein>
<gene>
    <name evidence="2" type="primary">tssF</name>
    <name evidence="2" type="ORF">C9Z68_02535</name>
</gene>
<feature type="region of interest" description="Disordered" evidence="1">
    <location>
        <begin position="108"/>
        <end position="131"/>
    </location>
</feature>
<evidence type="ECO:0000313" key="2">
    <source>
        <dbReference type="EMBL" id="TJQ18545.1"/>
    </source>
</evidence>
<sequence>MAMNERFYREELDYLRQYGALLAQEYPALKSFLGSKNADPNVERLLEGFAFLSGRLREKIEDEFPEITVPLINRQWPNYLRPVPPMTVIEYTPDSCRLTAPLTVSRGEQVMNPGQDSQPENSRPGDESGATGGPPSCIFTLCRDIRLLPLCIETIQSRSSPQSSTLDLIFTVTGKGRIATADLNQISFWLGDADERSRSQLYLWLCRHRIGAELIAAGQHYPQPDLALSPAGFSARESLLPSPAGMRDGYRILQDWLCFPDVLYFFNLRDVVVPDGVLTGSFTLRLNFNRPLPEELHISRDSLRLYCAPAVNLFVHDAIPFVPDSTRREYPLQVSEDYPDHYDIFSVRGIRNRDNGPERTDGLRNMMLSREQNVLSLDNDQPRPEYHREKKTIYWRHRTKTALLRETPDHFISLVHFDGSTPDASLMSSEPVLVSLVCTSGDRPCSLAPGDICEAAGQNTSVASFCNVTTPTRPVPPVPDGSLHWSLLNIMTLNWLTMNDVEALRDILRTLDRHGIHRPLTARLSPEKLNGLEKLETLPTDRLLRGVVIRGLSSTLYVNPQPFSCEGEMHLLGTVLSHFFALYASTNSWHMLTMINTETKEAWRWKERTGQFPLM</sequence>
<dbReference type="InterPro" id="IPR010272">
    <property type="entry name" value="T6SS_TssF"/>
</dbReference>
<dbReference type="Proteomes" id="UP000309937">
    <property type="component" value="Unassembled WGS sequence"/>
</dbReference>
<accession>A0A0L7ANZ0</accession>
<comment type="caution">
    <text evidence="2">The sequence shown here is derived from an EMBL/GenBank/DDBJ whole genome shotgun (WGS) entry which is preliminary data.</text>
</comment>
<dbReference type="PANTHER" id="PTHR35370">
    <property type="entry name" value="CYTOPLASMIC PROTEIN-RELATED-RELATED"/>
    <property type="match status" value="1"/>
</dbReference>
<feature type="compositionally biased region" description="Polar residues" evidence="1">
    <location>
        <begin position="112"/>
        <end position="121"/>
    </location>
</feature>
<dbReference type="PANTHER" id="PTHR35370:SF1">
    <property type="entry name" value="TYPE VI SECRETION SYSTEM COMPONENT TSSF1"/>
    <property type="match status" value="1"/>
</dbReference>
<dbReference type="Pfam" id="PF05947">
    <property type="entry name" value="T6SS_TssF"/>
    <property type="match status" value="1"/>
</dbReference>
<reference evidence="2 3" key="1">
    <citation type="submission" date="2018-12" db="EMBL/GenBank/DDBJ databases">
        <title>Food and Water Safety Consortium.</title>
        <authorList>
            <person name="Tyson S."/>
            <person name="Peterson C.-L."/>
            <person name="Olson A."/>
            <person name="Tyler S."/>
            <person name="Cabral J."/>
            <person name="Lynch T."/>
            <person name="Knox N."/>
            <person name="Van Domselaar G."/>
            <person name="Graham M."/>
        </authorList>
    </citation>
    <scope>NUCLEOTIDE SEQUENCE [LARGE SCALE GENOMIC DNA]</scope>
    <source>
        <strain evidence="2 3">FWSEC0118</strain>
    </source>
</reference>
<name>A0A0L7ANZ0_ECOLX</name>
<dbReference type="EMBL" id="RRGJ01000002">
    <property type="protein sequence ID" value="TJQ18545.1"/>
    <property type="molecule type" value="Genomic_DNA"/>
</dbReference>